<evidence type="ECO:0000313" key="3">
    <source>
        <dbReference type="Proteomes" id="UP000799764"/>
    </source>
</evidence>
<organism evidence="2 3">
    <name type="scientific">Karstenula rhodostoma CBS 690.94</name>
    <dbReference type="NCBI Taxonomy" id="1392251"/>
    <lineage>
        <taxon>Eukaryota</taxon>
        <taxon>Fungi</taxon>
        <taxon>Dikarya</taxon>
        <taxon>Ascomycota</taxon>
        <taxon>Pezizomycotina</taxon>
        <taxon>Dothideomycetes</taxon>
        <taxon>Pleosporomycetidae</taxon>
        <taxon>Pleosporales</taxon>
        <taxon>Massarineae</taxon>
        <taxon>Didymosphaeriaceae</taxon>
        <taxon>Karstenula</taxon>
    </lineage>
</organism>
<dbReference type="OrthoDB" id="3793790at2759"/>
<gene>
    <name evidence="2" type="ORF">P171DRAFT_472951</name>
</gene>
<feature type="compositionally biased region" description="Polar residues" evidence="1">
    <location>
        <begin position="263"/>
        <end position="274"/>
    </location>
</feature>
<feature type="compositionally biased region" description="Basic and acidic residues" evidence="1">
    <location>
        <begin position="231"/>
        <end position="246"/>
    </location>
</feature>
<feature type="compositionally biased region" description="Polar residues" evidence="1">
    <location>
        <begin position="292"/>
        <end position="305"/>
    </location>
</feature>
<feature type="compositionally biased region" description="Basic and acidic residues" evidence="1">
    <location>
        <begin position="139"/>
        <end position="157"/>
    </location>
</feature>
<name>A0A9P4UD56_9PLEO</name>
<dbReference type="EMBL" id="MU001500">
    <property type="protein sequence ID" value="KAF2445043.1"/>
    <property type="molecule type" value="Genomic_DNA"/>
</dbReference>
<evidence type="ECO:0000313" key="2">
    <source>
        <dbReference type="EMBL" id="KAF2445043.1"/>
    </source>
</evidence>
<comment type="caution">
    <text evidence="2">The sequence shown here is derived from an EMBL/GenBank/DDBJ whole genome shotgun (WGS) entry which is preliminary data.</text>
</comment>
<protein>
    <submittedName>
        <fullName evidence="2">Uncharacterized protein</fullName>
    </submittedName>
</protein>
<dbReference type="Proteomes" id="UP000799764">
    <property type="component" value="Unassembled WGS sequence"/>
</dbReference>
<reference evidence="2" key="1">
    <citation type="journal article" date="2020" name="Stud. Mycol.">
        <title>101 Dothideomycetes genomes: a test case for predicting lifestyles and emergence of pathogens.</title>
        <authorList>
            <person name="Haridas S."/>
            <person name="Albert R."/>
            <person name="Binder M."/>
            <person name="Bloem J."/>
            <person name="Labutti K."/>
            <person name="Salamov A."/>
            <person name="Andreopoulos B."/>
            <person name="Baker S."/>
            <person name="Barry K."/>
            <person name="Bills G."/>
            <person name="Bluhm B."/>
            <person name="Cannon C."/>
            <person name="Castanera R."/>
            <person name="Culley D."/>
            <person name="Daum C."/>
            <person name="Ezra D."/>
            <person name="Gonzalez J."/>
            <person name="Henrissat B."/>
            <person name="Kuo A."/>
            <person name="Liang C."/>
            <person name="Lipzen A."/>
            <person name="Lutzoni F."/>
            <person name="Magnuson J."/>
            <person name="Mondo S."/>
            <person name="Nolan M."/>
            <person name="Ohm R."/>
            <person name="Pangilinan J."/>
            <person name="Park H.-J."/>
            <person name="Ramirez L."/>
            <person name="Alfaro M."/>
            <person name="Sun H."/>
            <person name="Tritt A."/>
            <person name="Yoshinaga Y."/>
            <person name="Zwiers L.-H."/>
            <person name="Turgeon B."/>
            <person name="Goodwin S."/>
            <person name="Spatafora J."/>
            <person name="Crous P."/>
            <person name="Grigoriev I."/>
        </authorList>
    </citation>
    <scope>NUCLEOTIDE SEQUENCE</scope>
    <source>
        <strain evidence="2">CBS 690.94</strain>
    </source>
</reference>
<evidence type="ECO:0000256" key="1">
    <source>
        <dbReference type="SAM" id="MobiDB-lite"/>
    </source>
</evidence>
<dbReference type="AlphaFoldDB" id="A0A9P4UD56"/>
<accession>A0A9P4UD56</accession>
<feature type="compositionally biased region" description="Polar residues" evidence="1">
    <location>
        <begin position="21"/>
        <end position="45"/>
    </location>
</feature>
<sequence length="513" mass="56405">MEPQKEHQRAKKGTKQDFTRSTKNTKSTVATRTPTVSSSANGTKSASDHRFFTAPGLRIPLYDARGKRITHARDGRVIVHKISRERALDEYVRKYAGDDKVQEMEGKTHGAAKWSKDQIGDWITEVETRAFGQGPKGKTTKERKEEKRGENGVKMQEDGAGGRGEAPKGRVTRSMSEEMKMLLTMGEGIEDMPAPMPVSKSRPQDIGGATVANRGYIATTNGDANGKRKLPARESQETNKKPRLDRINAAAPSLSTAKAPASSPAQATSITRAPSNGKPDIATRMLPPNRKAATTSNPLTTQTTKALPPRKPRQPPPRPDTFPWNHADDDLYLAHVPDLHNLETHPFLSIFSLDPIFEPSPGQPSYTTPLRTLPLPSSRSHLLVSTTAHNRASPTIHAILLPHRDLENQRAAALADKKIPPPHRRRKNISKPFLKPGTHGWDYEKHAWGFEGDEDLETGLGHQVDPGDERALSEGEMSWEEFGKKYPGVRGGRGGMWPCGCVGVGEEGESEEE</sequence>
<feature type="region of interest" description="Disordered" evidence="1">
    <location>
        <begin position="127"/>
        <end position="174"/>
    </location>
</feature>
<proteinExistence type="predicted"/>
<feature type="region of interest" description="Disordered" evidence="1">
    <location>
        <begin position="218"/>
        <end position="322"/>
    </location>
</feature>
<feature type="region of interest" description="Disordered" evidence="1">
    <location>
        <begin position="1"/>
        <end position="51"/>
    </location>
</feature>
<keyword evidence="3" id="KW-1185">Reference proteome</keyword>